<keyword evidence="4" id="KW-1185">Reference proteome</keyword>
<dbReference type="KEGG" id="vg:26627452"/>
<dbReference type="GO" id="GO:0006167">
    <property type="term" value="P:AMP biosynthetic process"/>
    <property type="evidence" value="ECO:0007669"/>
    <property type="project" value="TreeGrafter"/>
</dbReference>
<dbReference type="SUPFAM" id="SSF55811">
    <property type="entry name" value="Nudix"/>
    <property type="match status" value="1"/>
</dbReference>
<dbReference type="PANTHER" id="PTHR21340">
    <property type="entry name" value="DIADENOSINE 5,5-P1,P4-TETRAPHOSPHATE PYROPHOSPHOHYDROLASE MUTT"/>
    <property type="match status" value="1"/>
</dbReference>
<dbReference type="PROSITE" id="PS51462">
    <property type="entry name" value="NUDIX"/>
    <property type="match status" value="1"/>
</dbReference>
<dbReference type="GO" id="GO:0004081">
    <property type="term" value="F:bis(5'-nucleosyl)-tetraphosphatase (asymmetrical) activity"/>
    <property type="evidence" value="ECO:0007669"/>
    <property type="project" value="TreeGrafter"/>
</dbReference>
<accession>A0A0B4ZZH8</accession>
<dbReference type="InterPro" id="IPR020084">
    <property type="entry name" value="NUDIX_hydrolase_CS"/>
</dbReference>
<reference evidence="3 4" key="1">
    <citation type="submission" date="2014-11" db="EMBL/GenBank/DDBJ databases">
        <title>Complete genome sequence of vB_YenM_TG1, a broad host range bacteriophage which infects Yersinia enterocolitica.</title>
        <authorList>
            <person name="Leon-Velarde C.G."/>
            <person name="Kropinski A.M."/>
            <person name="Chen S."/>
            <person name="Griffiths M.W."/>
            <person name="Odumeru J.A."/>
        </authorList>
    </citation>
    <scope>NUCLEOTIDE SEQUENCE [LARGE SCALE GENOMIC DNA]</scope>
</reference>
<dbReference type="InterPro" id="IPR000086">
    <property type="entry name" value="NUDIX_hydrolase_dom"/>
</dbReference>
<dbReference type="Pfam" id="PF00293">
    <property type="entry name" value="NUDIX"/>
    <property type="match status" value="1"/>
</dbReference>
<keyword evidence="1 3" id="KW-0378">Hydrolase</keyword>
<dbReference type="GeneID" id="26627452"/>
<proteinExistence type="predicted"/>
<evidence type="ECO:0000313" key="4">
    <source>
        <dbReference type="Proteomes" id="UP000031805"/>
    </source>
</evidence>
<dbReference type="InterPro" id="IPR051325">
    <property type="entry name" value="Nudix_hydrolase_domain"/>
</dbReference>
<dbReference type="PANTHER" id="PTHR21340:SF0">
    <property type="entry name" value="BIS(5'-NUCLEOSYL)-TETRAPHOSPHATASE [ASYMMETRICAL]"/>
    <property type="match status" value="1"/>
</dbReference>
<evidence type="ECO:0000259" key="2">
    <source>
        <dbReference type="PROSITE" id="PS51462"/>
    </source>
</evidence>
<dbReference type="GO" id="GO:0006754">
    <property type="term" value="P:ATP biosynthetic process"/>
    <property type="evidence" value="ECO:0007669"/>
    <property type="project" value="TreeGrafter"/>
</dbReference>
<dbReference type="RefSeq" id="YP_009200389.1">
    <property type="nucleotide sequence ID" value="NC_028820.1"/>
</dbReference>
<sequence>MEHSAGIIFYNKKTQKVLLAHATETPYWGIPKGHIDPGEDAITAAIRETKEEIGFDVHSYDLIDFGVKYYIPKKDLHIFVYNGTELPIASECVCTAWFYKGSRKVFEMDRFEWVSVSDIPKYCNPSMSNLIASFI</sequence>
<dbReference type="Proteomes" id="UP000031805">
    <property type="component" value="Segment"/>
</dbReference>
<protein>
    <submittedName>
        <fullName evidence="3">NUDIX family hydrolase</fullName>
    </submittedName>
</protein>
<feature type="domain" description="Nudix hydrolase" evidence="2">
    <location>
        <begin position="1"/>
        <end position="135"/>
    </location>
</feature>
<dbReference type="InterPro" id="IPR015797">
    <property type="entry name" value="NUDIX_hydrolase-like_dom_sf"/>
</dbReference>
<organism evidence="3 4">
    <name type="scientific">Yersinia phage vB_YenM_TG1</name>
    <dbReference type="NCBI Taxonomy" id="1589265"/>
    <lineage>
        <taxon>Viruses</taxon>
        <taxon>Duplodnaviria</taxon>
        <taxon>Heunggongvirae</taxon>
        <taxon>Uroviricota</taxon>
        <taxon>Caudoviricetes</taxon>
        <taxon>Pantevenvirales</taxon>
        <taxon>Straboviridae</taxon>
        <taxon>Tevenvirinae</taxon>
        <taxon>Tegunavirus</taxon>
        <taxon>Tegunavirus yenmtg1</taxon>
    </lineage>
</organism>
<dbReference type="EMBL" id="KP202158">
    <property type="protein sequence ID" value="AJD81938.1"/>
    <property type="molecule type" value="Genomic_DNA"/>
</dbReference>
<dbReference type="PROSITE" id="PS00893">
    <property type="entry name" value="NUDIX_BOX"/>
    <property type="match status" value="1"/>
</dbReference>
<gene>
    <name evidence="3" type="ORF">YenMTG1_128</name>
</gene>
<name>A0A0B4ZZH8_9CAUD</name>
<evidence type="ECO:0000256" key="1">
    <source>
        <dbReference type="ARBA" id="ARBA00022801"/>
    </source>
</evidence>
<evidence type="ECO:0000313" key="3">
    <source>
        <dbReference type="EMBL" id="AJD81938.1"/>
    </source>
</evidence>
<dbReference type="Gene3D" id="3.90.79.10">
    <property type="entry name" value="Nucleoside Triphosphate Pyrophosphohydrolase"/>
    <property type="match status" value="1"/>
</dbReference>